<dbReference type="RefSeq" id="WP_416207408.1">
    <property type="nucleotide sequence ID" value="NZ_JBBKTX010000034.1"/>
</dbReference>
<dbReference type="PANTHER" id="PTHR33798">
    <property type="entry name" value="FLAVOPROTEIN OXYGENASE"/>
    <property type="match status" value="1"/>
</dbReference>
<dbReference type="SMART" id="SM00903">
    <property type="entry name" value="Flavin_Reduct"/>
    <property type="match status" value="1"/>
</dbReference>
<protein>
    <submittedName>
        <fullName evidence="6">Flavin reductase family protein</fullName>
        <ecNumber evidence="6">1.5.1.-</ecNumber>
    </submittedName>
</protein>
<dbReference type="Pfam" id="PF01613">
    <property type="entry name" value="Flavin_Reduct"/>
    <property type="match status" value="1"/>
</dbReference>
<evidence type="ECO:0000256" key="1">
    <source>
        <dbReference type="ARBA" id="ARBA00001917"/>
    </source>
</evidence>
<dbReference type="EMBL" id="JBBKTX010000034">
    <property type="protein sequence ID" value="MFK4754567.1"/>
    <property type="molecule type" value="Genomic_DNA"/>
</dbReference>
<feature type="domain" description="Flavin reductase like" evidence="5">
    <location>
        <begin position="19"/>
        <end position="177"/>
    </location>
</feature>
<keyword evidence="7" id="KW-1185">Reference proteome</keyword>
<keyword evidence="3" id="KW-0288">FMN</keyword>
<evidence type="ECO:0000256" key="4">
    <source>
        <dbReference type="ARBA" id="ARBA00038054"/>
    </source>
</evidence>
<dbReference type="Gene3D" id="2.30.110.10">
    <property type="entry name" value="Electron Transport, Fmn-binding Protein, Chain A"/>
    <property type="match status" value="1"/>
</dbReference>
<gene>
    <name evidence="6" type="ORF">WG929_19355</name>
</gene>
<evidence type="ECO:0000313" key="7">
    <source>
        <dbReference type="Proteomes" id="UP001620597"/>
    </source>
</evidence>
<evidence type="ECO:0000256" key="3">
    <source>
        <dbReference type="ARBA" id="ARBA00022643"/>
    </source>
</evidence>
<sequence length="203" mass="22145">MIVDFAEIEASQRYFLMTQAVLPRPIAWILTSNPSGSLNLAPYSFFAPVCSNPPTLVVSMGQKSAGMEKDSYENLRRTGECVVHIPRVADLDAVNTSSATLGFDESEVDQQGLAVTEFIAGGLPRLTDSPLAFACHYQQQVDLGPAPQHLVFLQIDQLYVAEMVLEPVKQRQQINAEAVDPLGRLGGKVYAGLGELLSRIRPD</sequence>
<dbReference type="InterPro" id="IPR002563">
    <property type="entry name" value="Flavin_Rdtase-like_dom"/>
</dbReference>
<keyword evidence="6" id="KW-0560">Oxidoreductase</keyword>
<proteinExistence type="inferred from homology"/>
<dbReference type="Proteomes" id="UP001620597">
    <property type="component" value="Unassembled WGS sequence"/>
</dbReference>
<evidence type="ECO:0000259" key="5">
    <source>
        <dbReference type="SMART" id="SM00903"/>
    </source>
</evidence>
<dbReference type="InterPro" id="IPR012349">
    <property type="entry name" value="Split_barrel_FMN-bd"/>
</dbReference>
<keyword evidence="2" id="KW-0285">Flavoprotein</keyword>
<evidence type="ECO:0000256" key="2">
    <source>
        <dbReference type="ARBA" id="ARBA00022630"/>
    </source>
</evidence>
<comment type="similarity">
    <text evidence="4">Belongs to the flavoredoxin family.</text>
</comment>
<dbReference type="EC" id="1.5.1.-" evidence="6"/>
<dbReference type="GO" id="GO:0016491">
    <property type="term" value="F:oxidoreductase activity"/>
    <property type="evidence" value="ECO:0007669"/>
    <property type="project" value="UniProtKB-KW"/>
</dbReference>
<organism evidence="6 7">
    <name type="scientific">Oceanobacter antarcticus</name>
    <dbReference type="NCBI Taxonomy" id="3133425"/>
    <lineage>
        <taxon>Bacteria</taxon>
        <taxon>Pseudomonadati</taxon>
        <taxon>Pseudomonadota</taxon>
        <taxon>Gammaproteobacteria</taxon>
        <taxon>Oceanospirillales</taxon>
        <taxon>Oceanospirillaceae</taxon>
        <taxon>Oceanobacter</taxon>
    </lineage>
</organism>
<accession>A0ABW8NNY9</accession>
<comment type="caution">
    <text evidence="6">The sequence shown here is derived from an EMBL/GenBank/DDBJ whole genome shotgun (WGS) entry which is preliminary data.</text>
</comment>
<reference evidence="6 7" key="1">
    <citation type="submission" date="2024-03" db="EMBL/GenBank/DDBJ databases">
        <title>High-quality draft genome sequence of Oceanobacter sp. wDCs-4.</title>
        <authorList>
            <person name="Dong C."/>
        </authorList>
    </citation>
    <scope>NUCLEOTIDE SEQUENCE [LARGE SCALE GENOMIC DNA]</scope>
    <source>
        <strain evidence="7">wDCs-4</strain>
    </source>
</reference>
<name>A0ABW8NNY9_9GAMM</name>
<comment type="cofactor">
    <cofactor evidence="1">
        <name>FMN</name>
        <dbReference type="ChEBI" id="CHEBI:58210"/>
    </cofactor>
</comment>
<dbReference type="PANTHER" id="PTHR33798:SF5">
    <property type="entry name" value="FLAVIN REDUCTASE LIKE DOMAIN-CONTAINING PROTEIN"/>
    <property type="match status" value="1"/>
</dbReference>
<evidence type="ECO:0000313" key="6">
    <source>
        <dbReference type="EMBL" id="MFK4754567.1"/>
    </source>
</evidence>
<dbReference type="SUPFAM" id="SSF50475">
    <property type="entry name" value="FMN-binding split barrel"/>
    <property type="match status" value="1"/>
</dbReference>